<evidence type="ECO:0000259" key="2">
    <source>
        <dbReference type="Pfam" id="PF23438"/>
    </source>
</evidence>
<evidence type="ECO:0000313" key="4">
    <source>
        <dbReference type="Proteomes" id="UP000010843"/>
    </source>
</evidence>
<reference evidence="4" key="1">
    <citation type="submission" date="2012-02" db="EMBL/GenBank/DDBJ databases">
        <title>Complete sequence of chromosome of Natrinema pellirubrum DSM 15624.</title>
        <authorList>
            <person name="Lucas S."/>
            <person name="Han J."/>
            <person name="Lapidus A."/>
            <person name="Cheng J.-F."/>
            <person name="Goodwin L."/>
            <person name="Pitluck S."/>
            <person name="Peters L."/>
            <person name="Teshima H."/>
            <person name="Detter J.C."/>
            <person name="Han C."/>
            <person name="Tapia R."/>
            <person name="Land M."/>
            <person name="Hauser L."/>
            <person name="Kyrpides N."/>
            <person name="Ivanova N."/>
            <person name="Pagani I."/>
            <person name="Sproer C."/>
            <person name="Anderson I."/>
            <person name="Woyke T."/>
        </authorList>
    </citation>
    <scope>NUCLEOTIDE SEQUENCE [LARGE SCALE GENOMIC DNA]</scope>
    <source>
        <strain evidence="4">DSM 15624 / JCM 10476 / NCIMB 786</strain>
    </source>
</reference>
<dbReference type="AlphaFoldDB" id="L0JGF8"/>
<accession>L0JGF8</accession>
<feature type="compositionally biased region" description="Polar residues" evidence="1">
    <location>
        <begin position="54"/>
        <end position="64"/>
    </location>
</feature>
<sequence length="134" mass="15183">MLEAVLKRLTGSERFDNSSITEHKTSITLRIAEHNRNGANQPFFITGRRHKGESSMSTTAQPSTESKERRLKRYLRERAEDGELYFKGKFIADDVGMSPKEIGALMVKLSDSVSDLEIEKWSYTSATTWRVAPA</sequence>
<proteinExistence type="predicted"/>
<dbReference type="eggNOG" id="arCOG02866">
    <property type="taxonomic scope" value="Archaea"/>
</dbReference>
<gene>
    <name evidence="3" type="ordered locus">Natpe_0444</name>
</gene>
<dbReference type="HOGENOM" id="CLU_1891496_0_0_2"/>
<evidence type="ECO:0000313" key="3">
    <source>
        <dbReference type="EMBL" id="AGB30374.1"/>
    </source>
</evidence>
<dbReference type="KEGG" id="npe:Natpe_0444"/>
<dbReference type="InterPro" id="IPR055547">
    <property type="entry name" value="DUF7123"/>
</dbReference>
<dbReference type="Pfam" id="PF23438">
    <property type="entry name" value="DUF7123"/>
    <property type="match status" value="1"/>
</dbReference>
<name>L0JGF8_NATP1</name>
<evidence type="ECO:0000256" key="1">
    <source>
        <dbReference type="SAM" id="MobiDB-lite"/>
    </source>
</evidence>
<dbReference type="STRING" id="797303.Natpe_0444"/>
<dbReference type="Proteomes" id="UP000010843">
    <property type="component" value="Chromosome"/>
</dbReference>
<feature type="domain" description="DUF7123" evidence="2">
    <location>
        <begin position="56"/>
        <end position="132"/>
    </location>
</feature>
<dbReference type="EMBL" id="CP003372">
    <property type="protein sequence ID" value="AGB30374.1"/>
    <property type="molecule type" value="Genomic_DNA"/>
</dbReference>
<protein>
    <recommendedName>
        <fullName evidence="2">DUF7123 domain-containing protein</fullName>
    </recommendedName>
</protein>
<feature type="region of interest" description="Disordered" evidence="1">
    <location>
        <begin position="40"/>
        <end position="69"/>
    </location>
</feature>
<organism evidence="3 4">
    <name type="scientific">Natrinema pellirubrum (strain DSM 15624 / CIP 106293 / JCM 10476 / NCIMB 786 / 157)</name>
    <dbReference type="NCBI Taxonomy" id="797303"/>
    <lineage>
        <taxon>Archaea</taxon>
        <taxon>Methanobacteriati</taxon>
        <taxon>Methanobacteriota</taxon>
        <taxon>Stenosarchaea group</taxon>
        <taxon>Halobacteria</taxon>
        <taxon>Halobacteriales</taxon>
        <taxon>Natrialbaceae</taxon>
        <taxon>Natrinema</taxon>
    </lineage>
</organism>